<proteinExistence type="predicted"/>
<keyword evidence="1" id="KW-0723">Serine/threonine-protein kinase</keyword>
<evidence type="ECO:0000256" key="2">
    <source>
        <dbReference type="ARBA" id="ARBA00022679"/>
    </source>
</evidence>
<dbReference type="InterPro" id="IPR000719">
    <property type="entry name" value="Prot_kinase_dom"/>
</dbReference>
<evidence type="ECO:0000256" key="3">
    <source>
        <dbReference type="ARBA" id="ARBA00022741"/>
    </source>
</evidence>
<evidence type="ECO:0000256" key="5">
    <source>
        <dbReference type="ARBA" id="ARBA00022840"/>
    </source>
</evidence>
<protein>
    <recommendedName>
        <fullName evidence="6">Protein kinase domain-containing protein</fullName>
    </recommendedName>
</protein>
<accession>A0A7J7MTL9</accession>
<dbReference type="AlphaFoldDB" id="A0A7J7MTL9"/>
<comment type="caution">
    <text evidence="7">The sequence shown here is derived from an EMBL/GenBank/DDBJ whole genome shotgun (WGS) entry which is preliminary data.</text>
</comment>
<evidence type="ECO:0000313" key="8">
    <source>
        <dbReference type="Proteomes" id="UP000541444"/>
    </source>
</evidence>
<dbReference type="EMBL" id="JACGCM010001237">
    <property type="protein sequence ID" value="KAF6158152.1"/>
    <property type="molecule type" value="Genomic_DNA"/>
</dbReference>
<dbReference type="GO" id="GO:0005524">
    <property type="term" value="F:ATP binding"/>
    <property type="evidence" value="ECO:0007669"/>
    <property type="project" value="UniProtKB-KW"/>
</dbReference>
<sequence length="123" mass="14195">MVGNFEYFVVCGIGPEIRTLDGNRGFHGSYFMCIPSLLDQFPPNHSLYPSPPPQLPTLRDESEEEIMKLNLERKLDFKKSLTNISESAKDLLRKMLERDPKKRITAYEVLCHPWIVDENVALD</sequence>
<keyword evidence="2" id="KW-0808">Transferase</keyword>
<dbReference type="Proteomes" id="UP000541444">
    <property type="component" value="Unassembled WGS sequence"/>
</dbReference>
<evidence type="ECO:0000259" key="6">
    <source>
        <dbReference type="Pfam" id="PF00069"/>
    </source>
</evidence>
<keyword evidence="3" id="KW-0547">Nucleotide-binding</keyword>
<feature type="domain" description="Protein kinase" evidence="6">
    <location>
        <begin position="64"/>
        <end position="115"/>
    </location>
</feature>
<evidence type="ECO:0000256" key="4">
    <source>
        <dbReference type="ARBA" id="ARBA00022777"/>
    </source>
</evidence>
<dbReference type="InterPro" id="IPR050205">
    <property type="entry name" value="CDPK_Ser/Thr_kinases"/>
</dbReference>
<keyword evidence="5" id="KW-0067">ATP-binding</keyword>
<organism evidence="7 8">
    <name type="scientific">Kingdonia uniflora</name>
    <dbReference type="NCBI Taxonomy" id="39325"/>
    <lineage>
        <taxon>Eukaryota</taxon>
        <taxon>Viridiplantae</taxon>
        <taxon>Streptophyta</taxon>
        <taxon>Embryophyta</taxon>
        <taxon>Tracheophyta</taxon>
        <taxon>Spermatophyta</taxon>
        <taxon>Magnoliopsida</taxon>
        <taxon>Ranunculales</taxon>
        <taxon>Circaeasteraceae</taxon>
        <taxon>Kingdonia</taxon>
    </lineage>
</organism>
<dbReference type="Pfam" id="PF00069">
    <property type="entry name" value="Pkinase"/>
    <property type="match status" value="1"/>
</dbReference>
<keyword evidence="8" id="KW-1185">Reference proteome</keyword>
<dbReference type="Gene3D" id="1.10.510.10">
    <property type="entry name" value="Transferase(Phosphotransferase) domain 1"/>
    <property type="match status" value="1"/>
</dbReference>
<reference evidence="7 8" key="1">
    <citation type="journal article" date="2020" name="IScience">
        <title>Genome Sequencing of the Endangered Kingdonia uniflora (Circaeasteraceae, Ranunculales) Reveals Potential Mechanisms of Evolutionary Specialization.</title>
        <authorList>
            <person name="Sun Y."/>
            <person name="Deng T."/>
            <person name="Zhang A."/>
            <person name="Moore M.J."/>
            <person name="Landis J.B."/>
            <person name="Lin N."/>
            <person name="Zhang H."/>
            <person name="Zhang X."/>
            <person name="Huang J."/>
            <person name="Zhang X."/>
            <person name="Sun H."/>
            <person name="Wang H."/>
        </authorList>
    </citation>
    <scope>NUCLEOTIDE SEQUENCE [LARGE SCALE GENOMIC DNA]</scope>
    <source>
        <strain evidence="7">TB1705</strain>
        <tissue evidence="7">Leaf</tissue>
    </source>
</reference>
<keyword evidence="4" id="KW-0418">Kinase</keyword>
<gene>
    <name evidence="7" type="ORF">GIB67_014946</name>
</gene>
<dbReference type="SUPFAM" id="SSF56112">
    <property type="entry name" value="Protein kinase-like (PK-like)"/>
    <property type="match status" value="1"/>
</dbReference>
<evidence type="ECO:0000313" key="7">
    <source>
        <dbReference type="EMBL" id="KAF6158152.1"/>
    </source>
</evidence>
<evidence type="ECO:0000256" key="1">
    <source>
        <dbReference type="ARBA" id="ARBA00022527"/>
    </source>
</evidence>
<dbReference type="OrthoDB" id="6019893at2759"/>
<dbReference type="InterPro" id="IPR011009">
    <property type="entry name" value="Kinase-like_dom_sf"/>
</dbReference>
<dbReference type="GO" id="GO:0004674">
    <property type="term" value="F:protein serine/threonine kinase activity"/>
    <property type="evidence" value="ECO:0007669"/>
    <property type="project" value="UniProtKB-KW"/>
</dbReference>
<dbReference type="PANTHER" id="PTHR24349">
    <property type="entry name" value="SERINE/THREONINE-PROTEIN KINASE"/>
    <property type="match status" value="1"/>
</dbReference>
<name>A0A7J7MTL9_9MAGN</name>